<feature type="coiled-coil region" evidence="1">
    <location>
        <begin position="85"/>
        <end position="147"/>
    </location>
</feature>
<proteinExistence type="predicted"/>
<dbReference type="OrthoDB" id="2381574at2"/>
<feature type="domain" description="Magnesium transporter MgtE intracellular" evidence="3">
    <location>
        <begin position="153"/>
        <end position="202"/>
    </location>
</feature>
<organism evidence="4 5">
    <name type="scientific">Paenibacillus athensensis</name>
    <dbReference type="NCBI Taxonomy" id="1967502"/>
    <lineage>
        <taxon>Bacteria</taxon>
        <taxon>Bacillati</taxon>
        <taxon>Bacillota</taxon>
        <taxon>Bacilli</taxon>
        <taxon>Bacillales</taxon>
        <taxon>Paenibacillaceae</taxon>
        <taxon>Paenibacillus</taxon>
    </lineage>
</organism>
<accession>A0A4Y8QB64</accession>
<evidence type="ECO:0000259" key="3">
    <source>
        <dbReference type="Pfam" id="PF03448"/>
    </source>
</evidence>
<keyword evidence="1" id="KW-0175">Coiled coil</keyword>
<evidence type="ECO:0000313" key="4">
    <source>
        <dbReference type="EMBL" id="TFE91676.1"/>
    </source>
</evidence>
<dbReference type="Proteomes" id="UP000298246">
    <property type="component" value="Unassembled WGS sequence"/>
</dbReference>
<keyword evidence="2" id="KW-1133">Transmembrane helix</keyword>
<keyword evidence="2" id="KW-0812">Transmembrane</keyword>
<dbReference type="InterPro" id="IPR006668">
    <property type="entry name" value="Mg_transptr_MgtE_intracell_dom"/>
</dbReference>
<dbReference type="SUPFAM" id="SSF158791">
    <property type="entry name" value="MgtE N-terminal domain-like"/>
    <property type="match status" value="1"/>
</dbReference>
<keyword evidence="2" id="KW-0472">Membrane</keyword>
<evidence type="ECO:0000313" key="5">
    <source>
        <dbReference type="Proteomes" id="UP000298246"/>
    </source>
</evidence>
<feature type="transmembrane region" description="Helical" evidence="2">
    <location>
        <begin position="17"/>
        <end position="39"/>
    </location>
</feature>
<evidence type="ECO:0000256" key="1">
    <source>
        <dbReference type="SAM" id="Coils"/>
    </source>
</evidence>
<comment type="caution">
    <text evidence="4">The sequence shown here is derived from an EMBL/GenBank/DDBJ whole genome shotgun (WGS) entry which is preliminary data.</text>
</comment>
<dbReference type="AlphaFoldDB" id="A0A4Y8QB64"/>
<dbReference type="EMBL" id="MYFO01000001">
    <property type="protein sequence ID" value="TFE91676.1"/>
    <property type="molecule type" value="Genomic_DNA"/>
</dbReference>
<dbReference type="RefSeq" id="WP_134748416.1">
    <property type="nucleotide sequence ID" value="NZ_MYFO02000001.1"/>
</dbReference>
<evidence type="ECO:0000256" key="2">
    <source>
        <dbReference type="SAM" id="Phobius"/>
    </source>
</evidence>
<keyword evidence="5" id="KW-1185">Reference proteome</keyword>
<dbReference type="Pfam" id="PF03448">
    <property type="entry name" value="MgtE_N"/>
    <property type="match status" value="1"/>
</dbReference>
<dbReference type="Gene3D" id="1.10.220.30">
    <property type="match status" value="1"/>
</dbReference>
<reference evidence="4 5" key="1">
    <citation type="submission" date="2017-03" db="EMBL/GenBank/DDBJ databases">
        <title>Isolation of Levoglucosan Utilizing Bacteria.</title>
        <authorList>
            <person name="Arya A.S."/>
        </authorList>
    </citation>
    <scope>NUCLEOTIDE SEQUENCE [LARGE SCALE GENOMIC DNA]</scope>
    <source>
        <strain evidence="4 5">MEC069</strain>
    </source>
</reference>
<gene>
    <name evidence="4" type="ORF">B5M42_00095</name>
</gene>
<protein>
    <recommendedName>
        <fullName evidence="3">Magnesium transporter MgtE intracellular domain-containing protein</fullName>
    </recommendedName>
</protein>
<name>A0A4Y8QB64_9BACL</name>
<sequence>MADSSMEGSSYSALERFLIWFVIPFVFTAVLLGVLLSIFDYDIKSNVQRALHNIPLVGSIVPAPVEKPAAVDGSTATPTSSDQVAKAKDDEIARLNAKVTELQTALQQADATVASKDQSLKDAEAKQADLEEKLKDKTQTQAEYDNQVAQLAGIYANMSPSKAAPIIQNLTTKEMVLVFNKMKSDARSAILEKMDPKIAAEASIMMKDVVPVRDQEIAALQERLTVNNAATATAKTQGVSKTDLGQTFANMTPKSAASVLLEMYAASPDKAISILSSMDNASRSKVMSSLADASKETAAAIAAKLAQ</sequence>